<dbReference type="Proteomes" id="UP001139450">
    <property type="component" value="Unassembled WGS sequence"/>
</dbReference>
<reference evidence="9" key="1">
    <citation type="submission" date="2022-04" db="EMBL/GenBank/DDBJ databases">
        <title>Mucilaginibacter sp. RS28 isolated from freshwater.</title>
        <authorList>
            <person name="Ko S.-R."/>
        </authorList>
    </citation>
    <scope>NUCLEOTIDE SEQUENCE</scope>
    <source>
        <strain evidence="9">RS28</strain>
    </source>
</reference>
<dbReference type="PANTHER" id="PTHR30506">
    <property type="entry name" value="INNER MEMBRANE PROTEIN"/>
    <property type="match status" value="1"/>
</dbReference>
<evidence type="ECO:0000256" key="7">
    <source>
        <dbReference type="SAM" id="Phobius"/>
    </source>
</evidence>
<dbReference type="PANTHER" id="PTHR30506:SF3">
    <property type="entry name" value="UPF0126 INNER MEMBRANE PROTEIN YADS-RELATED"/>
    <property type="match status" value="1"/>
</dbReference>
<keyword evidence="10" id="KW-1185">Reference proteome</keyword>
<feature type="transmembrane region" description="Helical" evidence="7">
    <location>
        <begin position="65"/>
        <end position="84"/>
    </location>
</feature>
<keyword evidence="4 7" id="KW-0812">Transmembrane</keyword>
<gene>
    <name evidence="9" type="ORF">MUY27_18420</name>
</gene>
<dbReference type="AlphaFoldDB" id="A0A9X1X784"/>
<evidence type="ECO:0000256" key="4">
    <source>
        <dbReference type="ARBA" id="ARBA00022692"/>
    </source>
</evidence>
<evidence type="ECO:0000256" key="1">
    <source>
        <dbReference type="ARBA" id="ARBA00004651"/>
    </source>
</evidence>
<proteinExistence type="inferred from homology"/>
<sequence>MLFDSISSLSHIIEILGTAAFAISGVFAAMEKKLDIFGLLVIAFVTAIGGGTIRDILIGATPVAWMRDTSTLTVISVSVIAAILLKGKSENFQRTLIFFDALGLGLFTVIGLRKGIAAHLSPGVCIVLGTITACFGGVLRDVLLNRVPVIFQKEVIYATTCIIGGIGYFLLRPVLTDAPLDIISALLVFSVRMIAYKKKWRLPVV</sequence>
<evidence type="ECO:0000256" key="6">
    <source>
        <dbReference type="ARBA" id="ARBA00023136"/>
    </source>
</evidence>
<feature type="transmembrane region" description="Helical" evidence="7">
    <location>
        <begin position="12"/>
        <end position="29"/>
    </location>
</feature>
<comment type="subcellular location">
    <subcellularLocation>
        <location evidence="1">Cell membrane</location>
        <topology evidence="1">Multi-pass membrane protein</topology>
    </subcellularLocation>
</comment>
<feature type="domain" description="Glycine transporter" evidence="8">
    <location>
        <begin position="98"/>
        <end position="172"/>
    </location>
</feature>
<dbReference type="InterPro" id="IPR005115">
    <property type="entry name" value="Gly_transporter"/>
</dbReference>
<name>A0A9X1X784_9SPHI</name>
<feature type="domain" description="Glycine transporter" evidence="8">
    <location>
        <begin position="12"/>
        <end position="85"/>
    </location>
</feature>
<feature type="transmembrane region" description="Helical" evidence="7">
    <location>
        <begin position="155"/>
        <end position="172"/>
    </location>
</feature>
<evidence type="ECO:0000256" key="5">
    <source>
        <dbReference type="ARBA" id="ARBA00022989"/>
    </source>
</evidence>
<evidence type="ECO:0000313" key="9">
    <source>
        <dbReference type="EMBL" id="MCJ8211700.1"/>
    </source>
</evidence>
<evidence type="ECO:0000313" key="10">
    <source>
        <dbReference type="Proteomes" id="UP001139450"/>
    </source>
</evidence>
<keyword evidence="5 7" id="KW-1133">Transmembrane helix</keyword>
<feature type="transmembrane region" description="Helical" evidence="7">
    <location>
        <begin position="178"/>
        <end position="195"/>
    </location>
</feature>
<feature type="transmembrane region" description="Helical" evidence="7">
    <location>
        <begin position="119"/>
        <end position="143"/>
    </location>
</feature>
<protein>
    <submittedName>
        <fullName evidence="9">Trimeric intracellular cation channel family protein</fullName>
    </submittedName>
</protein>
<accession>A0A9X1X784</accession>
<comment type="caution">
    <text evidence="9">The sequence shown here is derived from an EMBL/GenBank/DDBJ whole genome shotgun (WGS) entry which is preliminary data.</text>
</comment>
<dbReference type="Pfam" id="PF03458">
    <property type="entry name" value="Gly_transporter"/>
    <property type="match status" value="2"/>
</dbReference>
<organism evidence="9 10">
    <name type="scientific">Mucilaginibacter straminoryzae</name>
    <dbReference type="NCBI Taxonomy" id="2932774"/>
    <lineage>
        <taxon>Bacteria</taxon>
        <taxon>Pseudomonadati</taxon>
        <taxon>Bacteroidota</taxon>
        <taxon>Sphingobacteriia</taxon>
        <taxon>Sphingobacteriales</taxon>
        <taxon>Sphingobacteriaceae</taxon>
        <taxon>Mucilaginibacter</taxon>
    </lineage>
</organism>
<dbReference type="RefSeq" id="WP_245132538.1">
    <property type="nucleotide sequence ID" value="NZ_JALJEJ010000011.1"/>
</dbReference>
<evidence type="ECO:0000256" key="2">
    <source>
        <dbReference type="ARBA" id="ARBA00008193"/>
    </source>
</evidence>
<evidence type="ECO:0000259" key="8">
    <source>
        <dbReference type="Pfam" id="PF03458"/>
    </source>
</evidence>
<feature type="transmembrane region" description="Helical" evidence="7">
    <location>
        <begin position="36"/>
        <end position="53"/>
    </location>
</feature>
<keyword evidence="6 7" id="KW-0472">Membrane</keyword>
<dbReference type="GO" id="GO:0005886">
    <property type="term" value="C:plasma membrane"/>
    <property type="evidence" value="ECO:0007669"/>
    <property type="project" value="UniProtKB-SubCell"/>
</dbReference>
<evidence type="ECO:0000256" key="3">
    <source>
        <dbReference type="ARBA" id="ARBA00022475"/>
    </source>
</evidence>
<keyword evidence="3" id="KW-1003">Cell membrane</keyword>
<dbReference type="EMBL" id="JALJEJ010000011">
    <property type="protein sequence ID" value="MCJ8211700.1"/>
    <property type="molecule type" value="Genomic_DNA"/>
</dbReference>
<comment type="similarity">
    <text evidence="2">Belongs to the UPF0126 family.</text>
</comment>